<feature type="region of interest" description="Disordered" evidence="2">
    <location>
        <begin position="706"/>
        <end position="727"/>
    </location>
</feature>
<dbReference type="EMBL" id="KE747844">
    <property type="protein sequence ID" value="RMZ74407.1"/>
    <property type="molecule type" value="Genomic_DNA"/>
</dbReference>
<dbReference type="PANTHER" id="PTHR38797:SF4">
    <property type="entry name" value="NUCLEAR PORE COMPLEX PROTEIN NUP85"/>
    <property type="match status" value="1"/>
</dbReference>
<reference evidence="3 4" key="1">
    <citation type="journal article" date="2014" name="PLoS ONE">
        <title>De novo Genome Assembly of the Fungal Plant Pathogen Pyrenophora semeniperda.</title>
        <authorList>
            <person name="Soliai M.M."/>
            <person name="Meyer S.E."/>
            <person name="Udall J.A."/>
            <person name="Elzinga D.E."/>
            <person name="Hermansen R.A."/>
            <person name="Bodily P.M."/>
            <person name="Hart A.A."/>
            <person name="Coleman C.E."/>
        </authorList>
    </citation>
    <scope>NUCLEOTIDE SEQUENCE [LARGE SCALE GENOMIC DNA]</scope>
    <source>
        <strain evidence="3 4">CCB06</strain>
        <tissue evidence="3">Mycelium</tissue>
    </source>
</reference>
<evidence type="ECO:0000256" key="1">
    <source>
        <dbReference type="SAM" id="Coils"/>
    </source>
</evidence>
<dbReference type="PANTHER" id="PTHR38797">
    <property type="entry name" value="NUCLEAR PORE COMPLEX PROTEIN NUP85-RELATED"/>
    <property type="match status" value="1"/>
</dbReference>
<feature type="coiled-coil region" evidence="1">
    <location>
        <begin position="102"/>
        <end position="129"/>
    </location>
</feature>
<dbReference type="InterPro" id="IPR022085">
    <property type="entry name" value="OpdG"/>
</dbReference>
<feature type="region of interest" description="Disordered" evidence="2">
    <location>
        <begin position="1"/>
        <end position="52"/>
    </location>
</feature>
<dbReference type="AlphaFoldDB" id="A0A3M7MIZ0"/>
<protein>
    <submittedName>
        <fullName evidence="3">Involucrin repeat</fullName>
    </submittedName>
</protein>
<proteinExistence type="predicted"/>
<dbReference type="Proteomes" id="UP000265663">
    <property type="component" value="Unassembled WGS sequence"/>
</dbReference>
<accession>A0A3M7MIZ0</accession>
<organism evidence="3 4">
    <name type="scientific">Pyrenophora seminiperda CCB06</name>
    <dbReference type="NCBI Taxonomy" id="1302712"/>
    <lineage>
        <taxon>Eukaryota</taxon>
        <taxon>Fungi</taxon>
        <taxon>Dikarya</taxon>
        <taxon>Ascomycota</taxon>
        <taxon>Pezizomycotina</taxon>
        <taxon>Dothideomycetes</taxon>
        <taxon>Pleosporomycetidae</taxon>
        <taxon>Pleosporales</taxon>
        <taxon>Pleosporineae</taxon>
        <taxon>Pleosporaceae</taxon>
        <taxon>Pyrenophora</taxon>
    </lineage>
</organism>
<sequence length="779" mass="88549">MTERKRGESPPQLNLNVKRAAKSSPRSLKPSTWAPTAPKATTATPNVKKEEVRRYKNSFNDMLKHRNGGAVEASGDAAPLATSKEPMKEAGRVQPGELSQRVAHLESDLAAAKTEHEVLRKELEKERRYREADLVTIEELRQQLAEKGLEDHLLRQNHELRYRLMGLEEQLVSRGHVPHRTPERQKLEKEADDLSLRLHAAEKESSERLRQLLSLKSSISSLTRMESQVTDSDLTESFTQVANRVREWTVSNYRRARPSFDNLPKEVHFTLKTICPCYMSDIKNTDRLTLYQAIISDSLMQILGSPFIFGVPDTGPLAAIRPLAEQVQDSGSAYREWIRATIQALEHSAAHINIQREKEALLHRLCGDICHLLFNLTSTTITPNAQSALNSIFKDAVNLQRTLILQRARYQVLFFRNQDGAMAFDDCTMEAINDPNPSMEEDSDMDMGRTLKFCAFPGLVKYGDERGHHPEMRNILLKARKQNQRIEDILSTTQNEGEQIDAIAKIRGWFSPKEDSFYYPIIQDYLNDKIETDEAASKLFGPIDEKINAVKLDDVDFMDFWYSVIHSAKRLTFRMGDEVCSHAKLLDLLEAFKAHAIPNNETYNYLYQEMTDFDMACRSAYNDTPVPHSGFIHSEVAAWANMNFFYARVTQEKIRDLSFYAIFALRMALETPLADDAESTVAQQHDAHVPAAAAWISGCGHNLFRKEQDLSPSDPKQGNPARGGALWKGIPGFNKERWALWKERFAAVAEMQGIKESTRVVAKDAVEGMERSEAHELMR</sequence>
<feature type="compositionally biased region" description="Low complexity" evidence="2">
    <location>
        <begin position="29"/>
        <end position="46"/>
    </location>
</feature>
<dbReference type="OrthoDB" id="3350591at2759"/>
<gene>
    <name evidence="3" type="ORF">GMOD_00003440</name>
</gene>
<keyword evidence="1" id="KW-0175">Coiled coil</keyword>
<keyword evidence="4" id="KW-1185">Reference proteome</keyword>
<evidence type="ECO:0000313" key="3">
    <source>
        <dbReference type="EMBL" id="RMZ74407.1"/>
    </source>
</evidence>
<evidence type="ECO:0000256" key="2">
    <source>
        <dbReference type="SAM" id="MobiDB-lite"/>
    </source>
</evidence>
<evidence type="ECO:0000313" key="4">
    <source>
        <dbReference type="Proteomes" id="UP000265663"/>
    </source>
</evidence>
<dbReference type="InterPro" id="IPR053204">
    <property type="entry name" value="Oxopyrrolidines_Biosynth-assoc"/>
</dbReference>
<dbReference type="Pfam" id="PF12311">
    <property type="entry name" value="DUF3632"/>
    <property type="match status" value="1"/>
</dbReference>
<name>A0A3M7MIZ0_9PLEO</name>